<protein>
    <submittedName>
        <fullName evidence="7">DEAD/DEAH box helicase</fullName>
    </submittedName>
</protein>
<dbReference type="PANTHER" id="PTHR47961">
    <property type="entry name" value="DNA POLYMERASE THETA, PUTATIVE (AFU_ORTHOLOGUE AFUA_1G05260)-RELATED"/>
    <property type="match status" value="1"/>
</dbReference>
<evidence type="ECO:0000313" key="8">
    <source>
        <dbReference type="Proteomes" id="UP000563853"/>
    </source>
</evidence>
<feature type="domain" description="Helicase C-terminal" evidence="6">
    <location>
        <begin position="361"/>
        <end position="529"/>
    </location>
</feature>
<dbReference type="Proteomes" id="UP000563853">
    <property type="component" value="Unassembled WGS sequence"/>
</dbReference>
<dbReference type="SMART" id="SM00490">
    <property type="entry name" value="HELICc"/>
    <property type="match status" value="1"/>
</dbReference>
<dbReference type="GO" id="GO:0005524">
    <property type="term" value="F:ATP binding"/>
    <property type="evidence" value="ECO:0007669"/>
    <property type="project" value="UniProtKB-KW"/>
</dbReference>
<dbReference type="Pfam" id="PF00271">
    <property type="entry name" value="Helicase_C"/>
    <property type="match status" value="1"/>
</dbReference>
<dbReference type="PANTHER" id="PTHR47961:SF6">
    <property type="entry name" value="DNA-DIRECTED DNA POLYMERASE"/>
    <property type="match status" value="1"/>
</dbReference>
<keyword evidence="3 7" id="KW-0347">Helicase</keyword>
<dbReference type="InterPro" id="IPR027417">
    <property type="entry name" value="P-loop_NTPase"/>
</dbReference>
<reference evidence="7 8" key="1">
    <citation type="submission" date="2020-04" db="EMBL/GenBank/DDBJ databases">
        <authorList>
            <person name="Hitch T.C.A."/>
            <person name="Wylensek D."/>
            <person name="Clavel T."/>
        </authorList>
    </citation>
    <scope>NUCLEOTIDE SEQUENCE [LARGE SCALE GENOMIC DNA]</scope>
    <source>
        <strain evidence="7 8">WCA-389-WT-5H1</strain>
    </source>
</reference>
<evidence type="ECO:0000256" key="1">
    <source>
        <dbReference type="ARBA" id="ARBA00022741"/>
    </source>
</evidence>
<gene>
    <name evidence="7" type="ORF">HF863_07360</name>
</gene>
<name>A0A848C947_9LACO</name>
<sequence>MIKRTIIQELNEKAIKDEYLYDLLWKIQHIYGARLFNKKTEDLTKKEFSDILRFSDILSRSNEPLNRNIALKIIATLYTDYHKNEVYQLFAQNVMIKLGNFPSLKLLENDGIKFDNLELEYDKRVKKYFQYTVTGGNCFTDSQYDIFRKIVNSNHYSFSAGTSFGKSFLFSEFINWIIQEKNENIVFLVPSRALITQVVEDLKDTLIDKDYKIVSNPEIPALFRGKGLILVLTPERLVSYFSKNTNPNISTMIIDEAQNVISNDERSPIFYHAITLAEQKSVKLYFASPNIPNPEIFLELVGNSKEESKQILDVNVSQNKYFVDFISKKYRIYYDFLTRKKYDEFEMKIDDFYAFLMRVTEMNQSIIYCNSTNKVLEYARVFSKSVGKCKDNDILNLANYIRKNIHDKYYLAELIEKGIAFHFGALPQEIRKKIEKLFKIGKIKYLFTTSTLLQGVNLPAKNLFILSDKIGVSRLKEFDFYNLIGRAGRLSKELYGNIFIVKTDDKSKTKELLNLKKVPNIKSQVLSGQGNFYINVGNVLDGKNMTNKNLSASKKREIADYATILTYHQKKNIPSQLVDKFIQKNKDSSRLIKKMRGINVPEDVLMISTNIKTKYQEEIYMLDEPYIFGEISNWKDCRRILRILSKIYNWEEEDKRRLGNVKRLEYYAVLMFEWIRSKPLSAMIQSTINYHEKNKVEIRITPNSKEIFSIDKAQHINYVINELLKDIDNVLKFKIKNYIINYLKLTDQEDNEWQNYLEYGTFDKTIIELQKIGFDRAIAMELNKYKSKHFNFNTSGEIIDIDINKLLEKELSSEARYQVKLLLT</sequence>
<dbReference type="InterPro" id="IPR001650">
    <property type="entry name" value="Helicase_C-like"/>
</dbReference>
<dbReference type="InterPro" id="IPR011545">
    <property type="entry name" value="DEAD/DEAH_box_helicase_dom"/>
</dbReference>
<evidence type="ECO:0000256" key="2">
    <source>
        <dbReference type="ARBA" id="ARBA00022801"/>
    </source>
</evidence>
<evidence type="ECO:0000259" key="6">
    <source>
        <dbReference type="PROSITE" id="PS51194"/>
    </source>
</evidence>
<evidence type="ECO:0000313" key="7">
    <source>
        <dbReference type="EMBL" id="NME42577.1"/>
    </source>
</evidence>
<dbReference type="RefSeq" id="WP_170091797.1">
    <property type="nucleotide sequence ID" value="NZ_JABAFP010000028.1"/>
</dbReference>
<dbReference type="AlphaFoldDB" id="A0A848C947"/>
<dbReference type="PROSITE" id="PS51192">
    <property type="entry name" value="HELICASE_ATP_BIND_1"/>
    <property type="match status" value="1"/>
</dbReference>
<dbReference type="PROSITE" id="PS51194">
    <property type="entry name" value="HELICASE_CTER"/>
    <property type="match status" value="1"/>
</dbReference>
<dbReference type="InterPro" id="IPR014001">
    <property type="entry name" value="Helicase_ATP-bd"/>
</dbReference>
<dbReference type="Gene3D" id="3.40.50.300">
    <property type="entry name" value="P-loop containing nucleotide triphosphate hydrolases"/>
    <property type="match status" value="2"/>
</dbReference>
<comment type="caution">
    <text evidence="7">The sequence shown here is derived from an EMBL/GenBank/DDBJ whole genome shotgun (WGS) entry which is preliminary data.</text>
</comment>
<proteinExistence type="predicted"/>
<dbReference type="SMART" id="SM00487">
    <property type="entry name" value="DEXDc"/>
    <property type="match status" value="1"/>
</dbReference>
<dbReference type="GO" id="GO:0004386">
    <property type="term" value="F:helicase activity"/>
    <property type="evidence" value="ECO:0007669"/>
    <property type="project" value="UniProtKB-KW"/>
</dbReference>
<evidence type="ECO:0000256" key="4">
    <source>
        <dbReference type="ARBA" id="ARBA00022840"/>
    </source>
</evidence>
<keyword evidence="4" id="KW-0067">ATP-binding</keyword>
<accession>A0A848C947</accession>
<dbReference type="GO" id="GO:0003676">
    <property type="term" value="F:nucleic acid binding"/>
    <property type="evidence" value="ECO:0007669"/>
    <property type="project" value="InterPro"/>
</dbReference>
<dbReference type="Pfam" id="PF00270">
    <property type="entry name" value="DEAD"/>
    <property type="match status" value="1"/>
</dbReference>
<keyword evidence="1" id="KW-0547">Nucleotide-binding</keyword>
<evidence type="ECO:0000259" key="5">
    <source>
        <dbReference type="PROSITE" id="PS51192"/>
    </source>
</evidence>
<dbReference type="GO" id="GO:0016787">
    <property type="term" value="F:hydrolase activity"/>
    <property type="evidence" value="ECO:0007669"/>
    <property type="project" value="UniProtKB-KW"/>
</dbReference>
<organism evidence="7 8">
    <name type="scientific">Ligilactobacillus agilis</name>
    <dbReference type="NCBI Taxonomy" id="1601"/>
    <lineage>
        <taxon>Bacteria</taxon>
        <taxon>Bacillati</taxon>
        <taxon>Bacillota</taxon>
        <taxon>Bacilli</taxon>
        <taxon>Lactobacillales</taxon>
        <taxon>Lactobacillaceae</taxon>
        <taxon>Ligilactobacillus</taxon>
    </lineage>
</organism>
<dbReference type="SUPFAM" id="SSF52540">
    <property type="entry name" value="P-loop containing nucleoside triphosphate hydrolases"/>
    <property type="match status" value="2"/>
</dbReference>
<feature type="domain" description="Helicase ATP-binding" evidence="5">
    <location>
        <begin position="147"/>
        <end position="308"/>
    </location>
</feature>
<keyword evidence="2" id="KW-0378">Hydrolase</keyword>
<dbReference type="InterPro" id="IPR050474">
    <property type="entry name" value="Hel308_SKI2-like"/>
</dbReference>
<dbReference type="EMBL" id="JABAFP010000028">
    <property type="protein sequence ID" value="NME42577.1"/>
    <property type="molecule type" value="Genomic_DNA"/>
</dbReference>
<evidence type="ECO:0000256" key="3">
    <source>
        <dbReference type="ARBA" id="ARBA00022806"/>
    </source>
</evidence>